<dbReference type="Proteomes" id="UP000239711">
    <property type="component" value="Unassembled WGS sequence"/>
</dbReference>
<gene>
    <name evidence="1" type="ORF">C5745_11920</name>
</gene>
<comment type="caution">
    <text evidence="1">The sequence shown here is derived from an EMBL/GenBank/DDBJ whole genome shotgun (WGS) entry which is preliminary data.</text>
</comment>
<protein>
    <submittedName>
        <fullName evidence="1">Uncharacterized protein</fullName>
    </submittedName>
</protein>
<dbReference type="EMBL" id="PVBQ01000008">
    <property type="protein sequence ID" value="PRD47118.1"/>
    <property type="molecule type" value="Genomic_DNA"/>
</dbReference>
<evidence type="ECO:0000313" key="2">
    <source>
        <dbReference type="Proteomes" id="UP000239711"/>
    </source>
</evidence>
<sequence length="233" mass="27855">MFKNQYIKMKNIIIDHPLRTISYQTHDDRYPLNHETQALDDYRLAHDQAWRMKLQFEKEKGEAQLALINLHKLDEERHEFNNMFDFYKEQIDFSSKSLHTELEVGFQVELRNFYNSVIGQHHKLVQFYDVIGARDREYTLITDTYVRGEKPIDPLHFDVLDSVFRHHEDMHVDVVSLDKDLQQFLAVLTDVYLLLDSYVQQYNILYTSYSDILQKTAQLTKDVQVLHAVWGEQ</sequence>
<name>A0A2S9J2V7_9SPHI</name>
<accession>A0A2S9J2V7</accession>
<reference evidence="1 2" key="1">
    <citation type="submission" date="2018-02" db="EMBL/GenBank/DDBJ databases">
        <title>The draft genome of Sphingobacterium sp. 5JN-11.</title>
        <authorList>
            <person name="Liu L."/>
            <person name="Li L."/>
            <person name="Liang L."/>
            <person name="Zhang X."/>
            <person name="Wang T."/>
        </authorList>
    </citation>
    <scope>NUCLEOTIDE SEQUENCE [LARGE SCALE GENOMIC DNA]</scope>
    <source>
        <strain evidence="1 2">5JN-11</strain>
    </source>
</reference>
<keyword evidence="2" id="KW-1185">Reference proteome</keyword>
<evidence type="ECO:0000313" key="1">
    <source>
        <dbReference type="EMBL" id="PRD47118.1"/>
    </source>
</evidence>
<dbReference type="AlphaFoldDB" id="A0A2S9J2V7"/>
<organism evidence="1 2">
    <name type="scientific">Sphingobacterium haloxyli</name>
    <dbReference type="NCBI Taxonomy" id="2100533"/>
    <lineage>
        <taxon>Bacteria</taxon>
        <taxon>Pseudomonadati</taxon>
        <taxon>Bacteroidota</taxon>
        <taxon>Sphingobacteriia</taxon>
        <taxon>Sphingobacteriales</taxon>
        <taxon>Sphingobacteriaceae</taxon>
        <taxon>Sphingobacterium</taxon>
    </lineage>
</organism>
<proteinExistence type="predicted"/>